<dbReference type="InterPro" id="IPR012337">
    <property type="entry name" value="RNaseH-like_sf"/>
</dbReference>
<sequence>MTPTQMRKLDAELSEYFESMVEGMGRLERRRALRQYLTGLLLEGERKSIEPMAGRPAEKPREREALRQRLQQCVSVAAWSDEEMRRRLALKLEKKLPQIEAFVVDDTGFAKKGEHSVGVARQYSGTLGRTDNCQVAVSLHLAGERGSGCIGLRLYLTERWASASKRRATAGVPREVKFQKKWQLALEQVDDALKWGVRKHVVLADAGYGDCREFRDGVRQRGLHYLVGVQGGHKVWPPGAQPQQPPREPGKKGRPSTRYVAEGTEPWAIEALVSEFPKEQWKKVSWREGSKGAQASRFAAVRVQTAERHVHGAPPSEPVWLLVQWPAGEKTPTKYALCSLPQDTPLKHLVRLWKLRWRVERDYQEMKGEVGLDHFEGRTWRGFHHHATLCMVAHGFLALRRALFPPEDSALDAA</sequence>
<dbReference type="Pfam" id="PF13546">
    <property type="entry name" value="DDE_5"/>
    <property type="match status" value="1"/>
</dbReference>
<dbReference type="PANTHER" id="PTHR33627">
    <property type="entry name" value="TRANSPOSASE"/>
    <property type="match status" value="1"/>
</dbReference>
<dbReference type="Proteomes" id="UP000182719">
    <property type="component" value="Unassembled WGS sequence"/>
</dbReference>
<dbReference type="AlphaFoldDB" id="A0A1H7QDX5"/>
<reference evidence="4" key="1">
    <citation type="submission" date="2016-10" db="EMBL/GenBank/DDBJ databases">
        <authorList>
            <person name="Varghese N."/>
            <person name="Submissions S."/>
        </authorList>
    </citation>
    <scope>NUCLEOTIDE SEQUENCE [LARGE SCALE GENOMIC DNA]</scope>
    <source>
        <strain evidence="4">DSM 17044</strain>
    </source>
</reference>
<dbReference type="InterPro" id="IPR039365">
    <property type="entry name" value="IS701-like"/>
</dbReference>
<accession>A0A1H7QDX5</accession>
<evidence type="ECO:0000256" key="1">
    <source>
        <dbReference type="SAM" id="MobiDB-lite"/>
    </source>
</evidence>
<feature type="domain" description="Transposase IS701-like DDE" evidence="2">
    <location>
        <begin position="21"/>
        <end position="292"/>
    </location>
</feature>
<gene>
    <name evidence="3" type="ORF">SAMN05444354_106106</name>
</gene>
<feature type="region of interest" description="Disordered" evidence="1">
    <location>
        <begin position="234"/>
        <end position="258"/>
    </location>
</feature>
<dbReference type="NCBIfam" id="NF033540">
    <property type="entry name" value="transpos_IS701"/>
    <property type="match status" value="1"/>
</dbReference>
<keyword evidence="4" id="KW-1185">Reference proteome</keyword>
<dbReference type="Gene3D" id="3.90.350.10">
    <property type="entry name" value="Transposase Inhibitor Protein From Tn5, Chain A, domain 1"/>
    <property type="match status" value="1"/>
</dbReference>
<evidence type="ECO:0000313" key="4">
    <source>
        <dbReference type="Proteomes" id="UP000182719"/>
    </source>
</evidence>
<dbReference type="EMBL" id="FOAP01000006">
    <property type="protein sequence ID" value="SEL46182.1"/>
    <property type="molecule type" value="Genomic_DNA"/>
</dbReference>
<protein>
    <submittedName>
        <fullName evidence="3">Transposase, IS4 family</fullName>
    </submittedName>
</protein>
<name>A0A1H7QDX5_STIAU</name>
<evidence type="ECO:0000313" key="3">
    <source>
        <dbReference type="EMBL" id="SEL46182.1"/>
    </source>
</evidence>
<proteinExistence type="predicted"/>
<evidence type="ECO:0000259" key="2">
    <source>
        <dbReference type="Pfam" id="PF13546"/>
    </source>
</evidence>
<dbReference type="PANTHER" id="PTHR33627:SF1">
    <property type="entry name" value="TRANSPOSASE"/>
    <property type="match status" value="1"/>
</dbReference>
<dbReference type="InterPro" id="IPR038721">
    <property type="entry name" value="IS701-like_DDE_dom"/>
</dbReference>
<dbReference type="SUPFAM" id="SSF53098">
    <property type="entry name" value="Ribonuclease H-like"/>
    <property type="match status" value="1"/>
</dbReference>
<organism evidence="3 4">
    <name type="scientific">Stigmatella aurantiaca</name>
    <dbReference type="NCBI Taxonomy" id="41"/>
    <lineage>
        <taxon>Bacteria</taxon>
        <taxon>Pseudomonadati</taxon>
        <taxon>Myxococcota</taxon>
        <taxon>Myxococcia</taxon>
        <taxon>Myxococcales</taxon>
        <taxon>Cystobacterineae</taxon>
        <taxon>Archangiaceae</taxon>
        <taxon>Stigmatella</taxon>
    </lineage>
</organism>